<gene>
    <name evidence="2" type="ORF">HF964_00455</name>
</gene>
<protein>
    <submittedName>
        <fullName evidence="2">Amidohydrolase family protein</fullName>
    </submittedName>
</protein>
<evidence type="ECO:0000259" key="1">
    <source>
        <dbReference type="Pfam" id="PF07969"/>
    </source>
</evidence>
<sequence length="528" mass="57395">MTIKYLKSKYIFDVDTKTTFAGVIVIENQKITAILDEMPIGVATSSIVDYTNQMLIPGFIDPHQHLNKAVLFNAGIMNFVNGASVAEVTSKLAQLQAYHGWKIASGFYPSEFGNIPTPTKADIALVEPTNPAVLLSGDGHTAWLNSAALAHIHVDDADAQQFGGTAYKSGNDFTGFFEEGIAVHVVAQVFAAMNIERPQLYLNYVKYMNSMGITGLADMASTGASDDDFIYEDVHAMIANDVTARISIFPAMQMKHTRINKIKQMFADNDRIILGGGKQFYDGVTSTQTAYLKAPYPESEEHCGAPLLPNEMLHDLIFKANQIGLPIRVHAIGDQAVQNTLIYFAAANAKYPLPAGKVNTIEHLEVFDPTDINLIRDTKAIVSVQPSHALIDYDTLDAEVGFERSQNMFPTKDFLDAGATLAFGTDAPVVLDTTPLQSIFNATTRRTLANQADDSFRPTQAIDVANALVAHTLNAAKAIQRNDVGAIKVGNYADLAVLDTNILAIPATELLDVKVVATFFNGELVFKN</sequence>
<reference evidence="2 3" key="1">
    <citation type="submission" date="2020-04" db="EMBL/GenBank/DDBJ databases">
        <title>MicrobeNet Type strains.</title>
        <authorList>
            <person name="Nicholson A.C."/>
        </authorList>
    </citation>
    <scope>NUCLEOTIDE SEQUENCE [LARGE SCALE GENOMIC DNA]</scope>
    <source>
        <strain evidence="2 3">CCUG 61472</strain>
    </source>
</reference>
<keyword evidence="2" id="KW-0378">Hydrolase</keyword>
<dbReference type="Gene3D" id="3.10.310.70">
    <property type="match status" value="1"/>
</dbReference>
<evidence type="ECO:0000313" key="2">
    <source>
        <dbReference type="EMBL" id="NKZ23288.1"/>
    </source>
</evidence>
<dbReference type="Proteomes" id="UP000549765">
    <property type="component" value="Unassembled WGS sequence"/>
</dbReference>
<organism evidence="2 3">
    <name type="scientific">Periweissella fabalis</name>
    <dbReference type="NCBI Taxonomy" id="1070421"/>
    <lineage>
        <taxon>Bacteria</taxon>
        <taxon>Bacillati</taxon>
        <taxon>Bacillota</taxon>
        <taxon>Bacilli</taxon>
        <taxon>Lactobacillales</taxon>
        <taxon>Lactobacillaceae</taxon>
        <taxon>Periweissella</taxon>
    </lineage>
</organism>
<dbReference type="Pfam" id="PF07969">
    <property type="entry name" value="Amidohydro_3"/>
    <property type="match status" value="1"/>
</dbReference>
<evidence type="ECO:0000313" key="3">
    <source>
        <dbReference type="Proteomes" id="UP000549765"/>
    </source>
</evidence>
<dbReference type="SUPFAM" id="SSF51338">
    <property type="entry name" value="Composite domain of metallo-dependent hydrolases"/>
    <property type="match status" value="1"/>
</dbReference>
<dbReference type="SUPFAM" id="SSF51556">
    <property type="entry name" value="Metallo-dependent hydrolases"/>
    <property type="match status" value="1"/>
</dbReference>
<dbReference type="EMBL" id="JAAXPN010000001">
    <property type="protein sequence ID" value="NKZ23288.1"/>
    <property type="molecule type" value="Genomic_DNA"/>
</dbReference>
<accession>A0A7X6N3P1</accession>
<dbReference type="PANTHER" id="PTHR22642">
    <property type="entry name" value="IMIDAZOLONEPROPIONASE"/>
    <property type="match status" value="1"/>
</dbReference>
<dbReference type="Gene3D" id="3.20.20.140">
    <property type="entry name" value="Metal-dependent hydrolases"/>
    <property type="match status" value="1"/>
</dbReference>
<dbReference type="PANTHER" id="PTHR22642:SF2">
    <property type="entry name" value="PROTEIN LONG AFTER FAR-RED 3"/>
    <property type="match status" value="1"/>
</dbReference>
<comment type="caution">
    <text evidence="2">The sequence shown here is derived from an EMBL/GenBank/DDBJ whole genome shotgun (WGS) entry which is preliminary data.</text>
</comment>
<dbReference type="AlphaFoldDB" id="A0A7X6N3P1"/>
<feature type="domain" description="Amidohydrolase 3" evidence="1">
    <location>
        <begin position="47"/>
        <end position="526"/>
    </location>
</feature>
<proteinExistence type="predicted"/>
<dbReference type="InterPro" id="IPR032466">
    <property type="entry name" value="Metal_Hydrolase"/>
</dbReference>
<keyword evidence="3" id="KW-1185">Reference proteome</keyword>
<dbReference type="InterPro" id="IPR011059">
    <property type="entry name" value="Metal-dep_hydrolase_composite"/>
</dbReference>
<dbReference type="InterPro" id="IPR013108">
    <property type="entry name" value="Amidohydro_3"/>
</dbReference>
<dbReference type="GO" id="GO:0016810">
    <property type="term" value="F:hydrolase activity, acting on carbon-nitrogen (but not peptide) bonds"/>
    <property type="evidence" value="ECO:0007669"/>
    <property type="project" value="InterPro"/>
</dbReference>
<name>A0A7X6N3P1_9LACO</name>
<dbReference type="Gene3D" id="2.30.40.10">
    <property type="entry name" value="Urease, subunit C, domain 1"/>
    <property type="match status" value="1"/>
</dbReference>
<dbReference type="RefSeq" id="WP_168721089.1">
    <property type="nucleotide sequence ID" value="NZ_JAAXPN010000001.1"/>
</dbReference>